<dbReference type="Proteomes" id="UP000235584">
    <property type="component" value="Chromosome"/>
</dbReference>
<keyword evidence="2" id="KW-1185">Reference proteome</keyword>
<reference evidence="1 2" key="1">
    <citation type="submission" date="2018-01" db="EMBL/GenBank/DDBJ databases">
        <title>Complete genome sequence of Bacteriovorax stolpii DSM12778.</title>
        <authorList>
            <person name="Tang B."/>
            <person name="Chang J."/>
        </authorList>
    </citation>
    <scope>NUCLEOTIDE SEQUENCE [LARGE SCALE GENOMIC DNA]</scope>
    <source>
        <strain evidence="1 2">DSM 12778</strain>
    </source>
</reference>
<dbReference type="KEGG" id="bsto:C0V70_13020"/>
<evidence type="ECO:0000313" key="1">
    <source>
        <dbReference type="EMBL" id="AUN99006.1"/>
    </source>
</evidence>
<dbReference type="RefSeq" id="WP_102244297.1">
    <property type="nucleotide sequence ID" value="NZ_CP025704.1"/>
</dbReference>
<protein>
    <submittedName>
        <fullName evidence="1">Uncharacterized protein</fullName>
    </submittedName>
</protein>
<gene>
    <name evidence="1" type="ORF">C0V70_13020</name>
</gene>
<sequence>MKLTTLFCFLFAANVQAMTLTKDFVTTRLKYNDAKKVYDVDFLNQAGVYKADDKDFSCLQGSLKSKKPVKVTFDPMGLKITECK</sequence>
<dbReference type="EMBL" id="CP025704">
    <property type="protein sequence ID" value="AUN99006.1"/>
    <property type="molecule type" value="Genomic_DNA"/>
</dbReference>
<evidence type="ECO:0000313" key="2">
    <source>
        <dbReference type="Proteomes" id="UP000235584"/>
    </source>
</evidence>
<name>A0A2K9NU00_BACTC</name>
<proteinExistence type="predicted"/>
<dbReference type="AlphaFoldDB" id="A0A2K9NU00"/>
<accession>A0A2K9NU00</accession>
<organism evidence="1 2">
    <name type="scientific">Bacteriovorax stolpii</name>
    <name type="common">Bdellovibrio stolpii</name>
    <dbReference type="NCBI Taxonomy" id="960"/>
    <lineage>
        <taxon>Bacteria</taxon>
        <taxon>Pseudomonadati</taxon>
        <taxon>Bdellovibrionota</taxon>
        <taxon>Bacteriovoracia</taxon>
        <taxon>Bacteriovoracales</taxon>
        <taxon>Bacteriovoracaceae</taxon>
        <taxon>Bacteriovorax</taxon>
    </lineage>
</organism>